<dbReference type="EMBL" id="BAAAGE010000007">
    <property type="protein sequence ID" value="GAA0732723.1"/>
    <property type="molecule type" value="Genomic_DNA"/>
</dbReference>
<reference evidence="1 2" key="1">
    <citation type="journal article" date="2019" name="Int. J. Syst. Evol. Microbiol.">
        <title>The Global Catalogue of Microorganisms (GCM) 10K type strain sequencing project: providing services to taxonomists for standard genome sequencing and annotation.</title>
        <authorList>
            <consortium name="The Broad Institute Genomics Platform"/>
            <consortium name="The Broad Institute Genome Sequencing Center for Infectious Disease"/>
            <person name="Wu L."/>
            <person name="Ma J."/>
        </authorList>
    </citation>
    <scope>NUCLEOTIDE SEQUENCE [LARGE SCALE GENOMIC DNA]</scope>
    <source>
        <strain evidence="1 2">JCM 15974</strain>
    </source>
</reference>
<evidence type="ECO:0000313" key="1">
    <source>
        <dbReference type="EMBL" id="GAA0732723.1"/>
    </source>
</evidence>
<sequence length="241" mass="28672">MKLLDKFKKKKTILDNSPKLKKGEFKKILLPLMEKNFPDFQYAYYKNRYYSFQRTREVHQMTVYESIDIGFTLKDKYCICSVASRLNPFFVGSSGYNNGWINPHYDLMVLKKGTGIIPLEEAFYYHNSKIQTTTRIIHEIISDLKKYGLRFINHQYHNLKTNPLIIEGLQNFKAIDYDNSKLKAEIELQQKKDGNKITKFNHPIYFELKKSLQKMKGISRENRKRIPKLTHELIEILVYNE</sequence>
<comment type="caution">
    <text evidence="1">The sequence shown here is derived from an EMBL/GenBank/DDBJ whole genome shotgun (WGS) entry which is preliminary data.</text>
</comment>
<keyword evidence="2" id="KW-1185">Reference proteome</keyword>
<dbReference type="Proteomes" id="UP001501758">
    <property type="component" value="Unassembled WGS sequence"/>
</dbReference>
<name>A0ABN1J9A5_9FLAO</name>
<organism evidence="1 2">
    <name type="scientific">Aquimarina litoralis</name>
    <dbReference type="NCBI Taxonomy" id="584605"/>
    <lineage>
        <taxon>Bacteria</taxon>
        <taxon>Pseudomonadati</taxon>
        <taxon>Bacteroidota</taxon>
        <taxon>Flavobacteriia</taxon>
        <taxon>Flavobacteriales</taxon>
        <taxon>Flavobacteriaceae</taxon>
        <taxon>Aquimarina</taxon>
    </lineage>
</organism>
<evidence type="ECO:0000313" key="2">
    <source>
        <dbReference type="Proteomes" id="UP001501758"/>
    </source>
</evidence>
<dbReference type="RefSeq" id="WP_343914612.1">
    <property type="nucleotide sequence ID" value="NZ_BAAAGE010000007.1"/>
</dbReference>
<accession>A0ABN1J9A5</accession>
<protein>
    <submittedName>
        <fullName evidence="1">Uncharacterized protein</fullName>
    </submittedName>
</protein>
<gene>
    <name evidence="1" type="ORF">GCM10009430_46150</name>
</gene>
<proteinExistence type="predicted"/>